<evidence type="ECO:0000256" key="1">
    <source>
        <dbReference type="SAM" id="MobiDB-lite"/>
    </source>
</evidence>
<keyword evidence="3" id="KW-1185">Reference proteome</keyword>
<accession>A0ABQ0YHA8</accession>
<reference evidence="2 3" key="1">
    <citation type="journal article" date="2018" name="Biodegradation">
        <title>1,4-Dioxane degradation characteristics of Rhodococcus aetherivorans JCM 14343.</title>
        <authorList>
            <person name="Inoue D."/>
            <person name="Tsunoda T."/>
            <person name="Yamamoto N."/>
            <person name="Ike M."/>
            <person name="Sei K."/>
        </authorList>
    </citation>
    <scope>NUCLEOTIDE SEQUENCE [LARGE SCALE GENOMIC DNA]</scope>
    <source>
        <strain evidence="2 3">JCM 14343</strain>
    </source>
</reference>
<protein>
    <recommendedName>
        <fullName evidence="4">Transposase</fullName>
    </recommendedName>
</protein>
<gene>
    <name evidence="2" type="ORF">RAJCM14343_1177</name>
</gene>
<organism evidence="2 3">
    <name type="scientific">Rhodococcus aetherivorans</name>
    <dbReference type="NCBI Taxonomy" id="191292"/>
    <lineage>
        <taxon>Bacteria</taxon>
        <taxon>Bacillati</taxon>
        <taxon>Actinomycetota</taxon>
        <taxon>Actinomycetes</taxon>
        <taxon>Mycobacteriales</taxon>
        <taxon>Nocardiaceae</taxon>
        <taxon>Rhodococcus</taxon>
    </lineage>
</organism>
<evidence type="ECO:0000313" key="2">
    <source>
        <dbReference type="EMBL" id="GES35928.1"/>
    </source>
</evidence>
<dbReference type="EMBL" id="BLAH01000032">
    <property type="protein sequence ID" value="GES35928.1"/>
    <property type="molecule type" value="Genomic_DNA"/>
</dbReference>
<name>A0ABQ0YHA8_9NOCA</name>
<evidence type="ECO:0000313" key="3">
    <source>
        <dbReference type="Proteomes" id="UP000325466"/>
    </source>
</evidence>
<feature type="region of interest" description="Disordered" evidence="1">
    <location>
        <begin position="1"/>
        <end position="42"/>
    </location>
</feature>
<dbReference type="Proteomes" id="UP000325466">
    <property type="component" value="Unassembled WGS sequence"/>
</dbReference>
<sequence>MDRPPARVESAYGKGPNGIRARQRRLSIAASVPKTPTATAST</sequence>
<comment type="caution">
    <text evidence="2">The sequence shown here is derived from an EMBL/GenBank/DDBJ whole genome shotgun (WGS) entry which is preliminary data.</text>
</comment>
<proteinExistence type="predicted"/>
<evidence type="ECO:0008006" key="4">
    <source>
        <dbReference type="Google" id="ProtNLM"/>
    </source>
</evidence>